<reference evidence="3" key="1">
    <citation type="journal article" date="2023" name="Plant J.">
        <title>Genome sequences and population genomics provide insights into the demographic history, inbreeding, and mutation load of two 'living fossil' tree species of Dipteronia.</title>
        <authorList>
            <person name="Feng Y."/>
            <person name="Comes H.P."/>
            <person name="Chen J."/>
            <person name="Zhu S."/>
            <person name="Lu R."/>
            <person name="Zhang X."/>
            <person name="Li P."/>
            <person name="Qiu J."/>
            <person name="Olsen K.M."/>
            <person name="Qiu Y."/>
        </authorList>
    </citation>
    <scope>NUCLEOTIDE SEQUENCE</scope>
    <source>
        <strain evidence="3">KIB01</strain>
    </source>
</reference>
<dbReference type="Proteomes" id="UP001280121">
    <property type="component" value="Unassembled WGS sequence"/>
</dbReference>
<dbReference type="InterPro" id="IPR036852">
    <property type="entry name" value="Peptidase_S8/S53_dom_sf"/>
</dbReference>
<dbReference type="AlphaFoldDB" id="A0AAD9TEG4"/>
<name>A0AAD9TEG4_9ROSI</name>
<dbReference type="PANTHER" id="PTHR10795">
    <property type="entry name" value="PROPROTEIN CONVERTASE SUBTILISIN/KEXIN"/>
    <property type="match status" value="1"/>
</dbReference>
<dbReference type="Gene3D" id="3.40.50.200">
    <property type="entry name" value="Peptidase S8/S53 domain"/>
    <property type="match status" value="1"/>
</dbReference>
<dbReference type="GO" id="GO:0004252">
    <property type="term" value="F:serine-type endopeptidase activity"/>
    <property type="evidence" value="ECO:0007669"/>
    <property type="project" value="InterPro"/>
</dbReference>
<accession>A0AAD9TEG4</accession>
<comment type="caution">
    <text evidence="3">The sequence shown here is derived from an EMBL/GenBank/DDBJ whole genome shotgun (WGS) entry which is preliminary data.</text>
</comment>
<dbReference type="InterPro" id="IPR045051">
    <property type="entry name" value="SBT"/>
</dbReference>
<comment type="similarity">
    <text evidence="1">Belongs to the peptidase S8 family.</text>
</comment>
<dbReference type="Gene3D" id="3.50.30.30">
    <property type="match status" value="1"/>
</dbReference>
<evidence type="ECO:0000256" key="1">
    <source>
        <dbReference type="ARBA" id="ARBA00011073"/>
    </source>
</evidence>
<proteinExistence type="inferred from homology"/>
<protein>
    <submittedName>
        <fullName evidence="3">Uncharacterized protein</fullName>
    </submittedName>
</protein>
<dbReference type="SUPFAM" id="SSF52743">
    <property type="entry name" value="Subtilisin-like"/>
    <property type="match status" value="1"/>
</dbReference>
<evidence type="ECO:0000313" key="3">
    <source>
        <dbReference type="EMBL" id="KAK2634013.1"/>
    </source>
</evidence>
<evidence type="ECO:0000313" key="4">
    <source>
        <dbReference type="Proteomes" id="UP001280121"/>
    </source>
</evidence>
<keyword evidence="4" id="KW-1185">Reference proteome</keyword>
<dbReference type="EMBL" id="JANJYI010000009">
    <property type="protein sequence ID" value="KAK2634013.1"/>
    <property type="molecule type" value="Genomic_DNA"/>
</dbReference>
<dbReference type="GO" id="GO:0006508">
    <property type="term" value="P:proteolysis"/>
    <property type="evidence" value="ECO:0007669"/>
    <property type="project" value="InterPro"/>
</dbReference>
<evidence type="ECO:0000256" key="2">
    <source>
        <dbReference type="ARBA" id="ARBA00022729"/>
    </source>
</evidence>
<gene>
    <name evidence="3" type="ORF">Ddye_028805</name>
</gene>
<sequence length="155" mass="16490">MPHCWATPKAKRLGWQKRQDWPYTEFVGEKVFVWGVEILAVASFGAMEKGILASTSVGNSGFEEKTITNIAPWMTTTGSGTIDSAFPADLVLEDVPSLSTKSAGKAPSMVPALVVVTHGAILVMVFSSKPEFPTEAEARMPFSIAPNDATAIGSS</sequence>
<organism evidence="3 4">
    <name type="scientific">Dipteronia dyeriana</name>
    <dbReference type="NCBI Taxonomy" id="168575"/>
    <lineage>
        <taxon>Eukaryota</taxon>
        <taxon>Viridiplantae</taxon>
        <taxon>Streptophyta</taxon>
        <taxon>Embryophyta</taxon>
        <taxon>Tracheophyta</taxon>
        <taxon>Spermatophyta</taxon>
        <taxon>Magnoliopsida</taxon>
        <taxon>eudicotyledons</taxon>
        <taxon>Gunneridae</taxon>
        <taxon>Pentapetalae</taxon>
        <taxon>rosids</taxon>
        <taxon>malvids</taxon>
        <taxon>Sapindales</taxon>
        <taxon>Sapindaceae</taxon>
        <taxon>Hippocastanoideae</taxon>
        <taxon>Acereae</taxon>
        <taxon>Dipteronia</taxon>
    </lineage>
</organism>
<keyword evidence="2" id="KW-0732">Signal</keyword>